<sequence length="211" mass="24044">MPTYELSLILRALQRPQLSAAVKRCCTNILEQGGMIRGMENLGLKSLPYKMSSHGNRHYEGNYILIKFDGSTALPKLIDEPMKRDSDVIRQTVFAEREWVPPCLVEPCHFGEIQNPDHEKSIWWSRVNRRYVRMFIICIYPFRHIVLSCVSVQDRQERFETKASPQQGDLRLSGPPSGQGAGSGARTRDRRVPADLRADSQATVLPTPHEI</sequence>
<keyword evidence="5" id="KW-0689">Ribosomal protein</keyword>
<dbReference type="GO" id="GO:0070181">
    <property type="term" value="F:small ribosomal subunit rRNA binding"/>
    <property type="evidence" value="ECO:0007669"/>
    <property type="project" value="TreeGrafter"/>
</dbReference>
<dbReference type="PANTHER" id="PTHR21011">
    <property type="entry name" value="MITOCHONDRIAL 28S RIBOSOMAL PROTEIN S6"/>
    <property type="match status" value="1"/>
</dbReference>
<evidence type="ECO:0000256" key="3">
    <source>
        <dbReference type="ARBA" id="ARBA00035365"/>
    </source>
</evidence>
<comment type="caution">
    <text evidence="5">The sequence shown here is derived from an EMBL/GenBank/DDBJ whole genome shotgun (WGS) entry which is preliminary data.</text>
</comment>
<comment type="similarity">
    <text evidence="1">Belongs to the bacterial ribosomal protein bS6 family.</text>
</comment>
<evidence type="ECO:0000256" key="1">
    <source>
        <dbReference type="ARBA" id="ARBA00009512"/>
    </source>
</evidence>
<accession>A0AAV4DSH0</accession>
<dbReference type="Pfam" id="PF01250">
    <property type="entry name" value="Ribosomal_S6"/>
    <property type="match status" value="1"/>
</dbReference>
<keyword evidence="6" id="KW-1185">Reference proteome</keyword>
<dbReference type="GO" id="GO:0006412">
    <property type="term" value="P:translation"/>
    <property type="evidence" value="ECO:0007669"/>
    <property type="project" value="InterPro"/>
</dbReference>
<dbReference type="NCBIfam" id="TIGR00166">
    <property type="entry name" value="S6"/>
    <property type="match status" value="1"/>
</dbReference>
<dbReference type="AlphaFoldDB" id="A0AAV4DSH0"/>
<proteinExistence type="inferred from homology"/>
<dbReference type="GO" id="GO:0003735">
    <property type="term" value="F:structural constituent of ribosome"/>
    <property type="evidence" value="ECO:0007669"/>
    <property type="project" value="InterPro"/>
</dbReference>
<feature type="region of interest" description="Disordered" evidence="4">
    <location>
        <begin position="160"/>
        <end position="211"/>
    </location>
</feature>
<reference evidence="5 6" key="1">
    <citation type="journal article" date="2021" name="Elife">
        <title>Chloroplast acquisition without the gene transfer in kleptoplastic sea slugs, Plakobranchus ocellatus.</title>
        <authorList>
            <person name="Maeda T."/>
            <person name="Takahashi S."/>
            <person name="Yoshida T."/>
            <person name="Shimamura S."/>
            <person name="Takaki Y."/>
            <person name="Nagai Y."/>
            <person name="Toyoda A."/>
            <person name="Suzuki Y."/>
            <person name="Arimoto A."/>
            <person name="Ishii H."/>
            <person name="Satoh N."/>
            <person name="Nishiyama T."/>
            <person name="Hasebe M."/>
            <person name="Maruyama T."/>
            <person name="Minagawa J."/>
            <person name="Obokata J."/>
            <person name="Shigenobu S."/>
        </authorList>
    </citation>
    <scope>NUCLEOTIDE SEQUENCE [LARGE SCALE GENOMIC DNA]</scope>
</reference>
<dbReference type="GO" id="GO:0005763">
    <property type="term" value="C:mitochondrial small ribosomal subunit"/>
    <property type="evidence" value="ECO:0007669"/>
    <property type="project" value="TreeGrafter"/>
</dbReference>
<dbReference type="Proteomes" id="UP000735302">
    <property type="component" value="Unassembled WGS sequence"/>
</dbReference>
<keyword evidence="5" id="KW-0687">Ribonucleoprotein</keyword>
<dbReference type="CDD" id="cd15465">
    <property type="entry name" value="bS6_mito"/>
    <property type="match status" value="1"/>
</dbReference>
<dbReference type="InterPro" id="IPR000529">
    <property type="entry name" value="Ribosomal_bS6"/>
</dbReference>
<dbReference type="EMBL" id="BLXT01008287">
    <property type="protein sequence ID" value="GFO47278.1"/>
    <property type="molecule type" value="Genomic_DNA"/>
</dbReference>
<dbReference type="InterPro" id="IPR035980">
    <property type="entry name" value="Ribosomal_bS6_sf"/>
</dbReference>
<dbReference type="SUPFAM" id="SSF54995">
    <property type="entry name" value="Ribosomal protein S6"/>
    <property type="match status" value="1"/>
</dbReference>
<name>A0AAV4DSH0_9GAST</name>
<dbReference type="PANTHER" id="PTHR21011:SF1">
    <property type="entry name" value="SMALL RIBOSOMAL SUBUNIT PROTEIN BS6M"/>
    <property type="match status" value="1"/>
</dbReference>
<evidence type="ECO:0000256" key="4">
    <source>
        <dbReference type="SAM" id="MobiDB-lite"/>
    </source>
</evidence>
<protein>
    <recommendedName>
        <fullName evidence="2">Small ribosomal subunit protein bS6m</fullName>
    </recommendedName>
    <alternativeName>
        <fullName evidence="3">28S ribosomal protein S6, mitochondrial</fullName>
    </alternativeName>
</protein>
<organism evidence="5 6">
    <name type="scientific">Plakobranchus ocellatus</name>
    <dbReference type="NCBI Taxonomy" id="259542"/>
    <lineage>
        <taxon>Eukaryota</taxon>
        <taxon>Metazoa</taxon>
        <taxon>Spiralia</taxon>
        <taxon>Lophotrochozoa</taxon>
        <taxon>Mollusca</taxon>
        <taxon>Gastropoda</taxon>
        <taxon>Heterobranchia</taxon>
        <taxon>Euthyneura</taxon>
        <taxon>Panpulmonata</taxon>
        <taxon>Sacoglossa</taxon>
        <taxon>Placobranchoidea</taxon>
        <taxon>Plakobranchidae</taxon>
        <taxon>Plakobranchus</taxon>
    </lineage>
</organism>
<evidence type="ECO:0000256" key="2">
    <source>
        <dbReference type="ARBA" id="ARBA00035170"/>
    </source>
</evidence>
<gene>
    <name evidence="5" type="ORF">PoB_007378300</name>
</gene>
<dbReference type="Gene3D" id="3.30.70.60">
    <property type="match status" value="1"/>
</dbReference>
<evidence type="ECO:0000313" key="5">
    <source>
        <dbReference type="EMBL" id="GFO47278.1"/>
    </source>
</evidence>
<evidence type="ECO:0000313" key="6">
    <source>
        <dbReference type="Proteomes" id="UP000735302"/>
    </source>
</evidence>
<feature type="compositionally biased region" description="Basic and acidic residues" evidence="4">
    <location>
        <begin position="186"/>
        <end position="198"/>
    </location>
</feature>
<dbReference type="InterPro" id="IPR014717">
    <property type="entry name" value="Transl_elong_EF1B/ribsomal_bS6"/>
</dbReference>